<reference evidence="3 4" key="1">
    <citation type="submission" date="2019-04" db="EMBL/GenBank/DDBJ databases">
        <title>Alteromonas portus sp. nov., an alginate lyase-excreting marine bacterium.</title>
        <authorList>
            <person name="Huang H."/>
            <person name="Mo K."/>
            <person name="Bao S."/>
        </authorList>
    </citation>
    <scope>NUCLEOTIDE SEQUENCE [LARGE SCALE GENOMIC DNA]</scope>
    <source>
        <strain evidence="3 4">HB161718</strain>
    </source>
</reference>
<dbReference type="AlphaFoldDB" id="A0A4U0ZFY9"/>
<feature type="transmembrane region" description="Helical" evidence="1">
    <location>
        <begin position="206"/>
        <end position="224"/>
    </location>
</feature>
<feature type="domain" description="Acyltransferase 3" evidence="2">
    <location>
        <begin position="6"/>
        <end position="306"/>
    </location>
</feature>
<dbReference type="PANTHER" id="PTHR23028">
    <property type="entry name" value="ACETYLTRANSFERASE"/>
    <property type="match status" value="1"/>
</dbReference>
<name>A0A4U0ZFY9_9ALTE</name>
<dbReference type="Pfam" id="PF01757">
    <property type="entry name" value="Acyl_transf_3"/>
    <property type="match status" value="1"/>
</dbReference>
<feature type="transmembrane region" description="Helical" evidence="1">
    <location>
        <begin position="125"/>
        <end position="143"/>
    </location>
</feature>
<feature type="transmembrane region" description="Helical" evidence="1">
    <location>
        <begin position="66"/>
        <end position="85"/>
    </location>
</feature>
<dbReference type="RefSeq" id="WP_136782185.1">
    <property type="nucleotide sequence ID" value="NZ_SWCO01000005.1"/>
</dbReference>
<feature type="transmembrane region" description="Helical" evidence="1">
    <location>
        <begin position="230"/>
        <end position="251"/>
    </location>
</feature>
<organism evidence="3 4">
    <name type="scientific">Alteromonas portus</name>
    <dbReference type="NCBI Taxonomy" id="2565549"/>
    <lineage>
        <taxon>Bacteria</taxon>
        <taxon>Pseudomonadati</taxon>
        <taxon>Pseudomonadota</taxon>
        <taxon>Gammaproteobacteria</taxon>
        <taxon>Alteromonadales</taxon>
        <taxon>Alteromonadaceae</taxon>
        <taxon>Alteromonas/Salinimonas group</taxon>
        <taxon>Alteromonas</taxon>
    </lineage>
</organism>
<dbReference type="EMBL" id="SWCO01000005">
    <property type="protein sequence ID" value="TKB03494.1"/>
    <property type="molecule type" value="Genomic_DNA"/>
</dbReference>
<keyword evidence="1" id="KW-0812">Transmembrane</keyword>
<feature type="transmembrane region" description="Helical" evidence="1">
    <location>
        <begin position="5"/>
        <end position="21"/>
    </location>
</feature>
<comment type="caution">
    <text evidence="3">The sequence shown here is derived from an EMBL/GenBank/DDBJ whole genome shotgun (WGS) entry which is preliminary data.</text>
</comment>
<feature type="transmembrane region" description="Helical" evidence="1">
    <location>
        <begin position="150"/>
        <end position="170"/>
    </location>
</feature>
<dbReference type="Proteomes" id="UP000305471">
    <property type="component" value="Unassembled WGS sequence"/>
</dbReference>
<keyword evidence="1" id="KW-0472">Membrane</keyword>
<evidence type="ECO:0000313" key="3">
    <source>
        <dbReference type="EMBL" id="TKB03494.1"/>
    </source>
</evidence>
<sequence length="336" mass="38537">MFGTYRLILAFMVVFLHLAGWPGFGEYAVFTFFCLSGYLMTFIMQQNYGYGRQGVKKYAFARMLRIYPLYIAACLLSVVTLIIIGEEATSAVIFNLRWPEGIINTLSNLTLMNFDHKSPALVPPSWALTVEIIYYALIGLGLSKTKTRTWLWFGAGVMYTVAIFATNLPWWDYGYFHPAAASLPFATGALMYHYKDEIGRTIGRFARLDVAILLYGFVLLNWYWQYKNGSGLSIGFYINFLINCLLLAVLTHVKVKDRRLLSFDKKMGDLSYPIYLIHWTVGVLVFYVSAQLGFELTKRTEMFAIVSIPFMLLFGQLTVMSIHKPVETLRDWIKRT</sequence>
<keyword evidence="3" id="KW-0808">Transferase</keyword>
<keyword evidence="4" id="KW-1185">Reference proteome</keyword>
<evidence type="ECO:0000313" key="4">
    <source>
        <dbReference type="Proteomes" id="UP000305471"/>
    </source>
</evidence>
<feature type="transmembrane region" description="Helical" evidence="1">
    <location>
        <begin position="302"/>
        <end position="322"/>
    </location>
</feature>
<feature type="transmembrane region" description="Helical" evidence="1">
    <location>
        <begin position="272"/>
        <end position="290"/>
    </location>
</feature>
<dbReference type="InterPro" id="IPR002656">
    <property type="entry name" value="Acyl_transf_3_dom"/>
</dbReference>
<proteinExistence type="predicted"/>
<evidence type="ECO:0000256" key="1">
    <source>
        <dbReference type="SAM" id="Phobius"/>
    </source>
</evidence>
<protein>
    <submittedName>
        <fullName evidence="3">Acyltransferase</fullName>
    </submittedName>
</protein>
<dbReference type="GO" id="GO:0016747">
    <property type="term" value="F:acyltransferase activity, transferring groups other than amino-acyl groups"/>
    <property type="evidence" value="ECO:0007669"/>
    <property type="project" value="InterPro"/>
</dbReference>
<dbReference type="InterPro" id="IPR050879">
    <property type="entry name" value="Acyltransferase_3"/>
</dbReference>
<evidence type="ECO:0000259" key="2">
    <source>
        <dbReference type="Pfam" id="PF01757"/>
    </source>
</evidence>
<keyword evidence="3" id="KW-0012">Acyltransferase</keyword>
<feature type="transmembrane region" description="Helical" evidence="1">
    <location>
        <begin position="27"/>
        <end position="45"/>
    </location>
</feature>
<accession>A0A4U0ZFY9</accession>
<gene>
    <name evidence="3" type="ORF">E5672_10680</name>
</gene>
<keyword evidence="1" id="KW-1133">Transmembrane helix</keyword>